<comment type="caution">
    <text evidence="1">The sequence shown here is derived from an EMBL/GenBank/DDBJ whole genome shotgun (WGS) entry which is preliminary data.</text>
</comment>
<dbReference type="Proteomes" id="UP000188879">
    <property type="component" value="Unassembled WGS sequence"/>
</dbReference>
<protein>
    <submittedName>
        <fullName evidence="1">Uncharacterized protein</fullName>
    </submittedName>
</protein>
<evidence type="ECO:0000313" key="2">
    <source>
        <dbReference type="Proteomes" id="UP000188879"/>
    </source>
</evidence>
<reference evidence="1 2" key="1">
    <citation type="submission" date="2016-10" db="EMBL/GenBank/DDBJ databases">
        <title>Draft Genome sequence of Roseomonas sp. strain M3.</title>
        <authorList>
            <person name="Subhash Y."/>
            <person name="Lee S."/>
        </authorList>
    </citation>
    <scope>NUCLEOTIDE SEQUENCE [LARGE SCALE GENOMIC DNA]</scope>
    <source>
        <strain evidence="1 2">M3</strain>
    </source>
</reference>
<keyword evidence="2" id="KW-1185">Reference proteome</keyword>
<gene>
    <name evidence="1" type="ORF">BKE38_01930</name>
</gene>
<evidence type="ECO:0000313" key="1">
    <source>
        <dbReference type="EMBL" id="ONG58815.1"/>
    </source>
</evidence>
<organism evidence="1 2">
    <name type="scientific">Teichococcus deserti</name>
    <dbReference type="NCBI Taxonomy" id="1817963"/>
    <lineage>
        <taxon>Bacteria</taxon>
        <taxon>Pseudomonadati</taxon>
        <taxon>Pseudomonadota</taxon>
        <taxon>Alphaproteobacteria</taxon>
        <taxon>Acetobacterales</taxon>
        <taxon>Roseomonadaceae</taxon>
        <taxon>Roseomonas</taxon>
    </lineage>
</organism>
<dbReference type="AlphaFoldDB" id="A0A1V2HA53"/>
<proteinExistence type="predicted"/>
<sequence length="66" mass="7285">MLAFKIGKGNTVYLNVDKIVLVKPHHEDLSKAVVCLGVKQKNSFIVEGSAEMVTKMIDAAQRARKD</sequence>
<accession>A0A1V2HA53</accession>
<dbReference type="EMBL" id="MLCO01000012">
    <property type="protein sequence ID" value="ONG58815.1"/>
    <property type="molecule type" value="Genomic_DNA"/>
</dbReference>
<name>A0A1V2HA53_9PROT</name>